<dbReference type="Pfam" id="PF01151">
    <property type="entry name" value="ELO"/>
    <property type="match status" value="1"/>
</dbReference>
<name>A0A316U7J2_9BASI</name>
<dbReference type="GeneID" id="37016066"/>
<comment type="similarity">
    <text evidence="2 12">Belongs to the ELO family.</text>
</comment>
<evidence type="ECO:0000256" key="5">
    <source>
        <dbReference type="ARBA" id="ARBA00022692"/>
    </source>
</evidence>
<keyword evidence="6 12" id="KW-0276">Fatty acid metabolism</keyword>
<feature type="region of interest" description="Disordered" evidence="13">
    <location>
        <begin position="287"/>
        <end position="311"/>
    </location>
</feature>
<dbReference type="STRING" id="1684307.A0A316U7J2"/>
<dbReference type="GO" id="GO:0034625">
    <property type="term" value="P:fatty acid elongation, monounsaturated fatty acid"/>
    <property type="evidence" value="ECO:0007669"/>
    <property type="project" value="TreeGrafter"/>
</dbReference>
<feature type="transmembrane region" description="Helical" evidence="12">
    <location>
        <begin position="248"/>
        <end position="269"/>
    </location>
</feature>
<evidence type="ECO:0000313" key="15">
    <source>
        <dbReference type="Proteomes" id="UP000245942"/>
    </source>
</evidence>
<keyword evidence="8 12" id="KW-0443">Lipid metabolism</keyword>
<keyword evidence="9 12" id="KW-0472">Membrane</keyword>
<keyword evidence="7 12" id="KW-1133">Transmembrane helix</keyword>
<dbReference type="InterPro" id="IPR030457">
    <property type="entry name" value="ELO_CS"/>
</dbReference>
<keyword evidence="5 12" id="KW-0812">Transmembrane</keyword>
<evidence type="ECO:0000256" key="12">
    <source>
        <dbReference type="RuleBase" id="RU361115"/>
    </source>
</evidence>
<dbReference type="GO" id="GO:0005789">
    <property type="term" value="C:endoplasmic reticulum membrane"/>
    <property type="evidence" value="ECO:0007669"/>
    <property type="project" value="TreeGrafter"/>
</dbReference>
<evidence type="ECO:0000256" key="9">
    <source>
        <dbReference type="ARBA" id="ARBA00023136"/>
    </source>
</evidence>
<feature type="transmembrane region" description="Helical" evidence="12">
    <location>
        <begin position="38"/>
        <end position="57"/>
    </location>
</feature>
<evidence type="ECO:0000256" key="10">
    <source>
        <dbReference type="ARBA" id="ARBA00023160"/>
    </source>
</evidence>
<dbReference type="GO" id="GO:0042761">
    <property type="term" value="P:very long-chain fatty acid biosynthetic process"/>
    <property type="evidence" value="ECO:0007669"/>
    <property type="project" value="TreeGrafter"/>
</dbReference>
<evidence type="ECO:0000313" key="14">
    <source>
        <dbReference type="EMBL" id="PWN20323.1"/>
    </source>
</evidence>
<evidence type="ECO:0000256" key="6">
    <source>
        <dbReference type="ARBA" id="ARBA00022832"/>
    </source>
</evidence>
<protein>
    <recommendedName>
        <fullName evidence="12">Elongation of fatty acids protein</fullName>
        <ecNumber evidence="12">2.3.1.-</ecNumber>
    </recommendedName>
</protein>
<dbReference type="GO" id="GO:0019367">
    <property type="term" value="P:fatty acid elongation, saturated fatty acid"/>
    <property type="evidence" value="ECO:0007669"/>
    <property type="project" value="TreeGrafter"/>
</dbReference>
<feature type="transmembrane region" description="Helical" evidence="12">
    <location>
        <begin position="202"/>
        <end position="228"/>
    </location>
</feature>
<dbReference type="AlphaFoldDB" id="A0A316U7J2"/>
<evidence type="ECO:0000256" key="8">
    <source>
        <dbReference type="ARBA" id="ARBA00023098"/>
    </source>
</evidence>
<keyword evidence="15" id="KW-1185">Reference proteome</keyword>
<dbReference type="RefSeq" id="XP_025347483.1">
    <property type="nucleotide sequence ID" value="XM_025494332.1"/>
</dbReference>
<dbReference type="Proteomes" id="UP000245942">
    <property type="component" value="Unassembled WGS sequence"/>
</dbReference>
<reference evidence="14 15" key="1">
    <citation type="journal article" date="2018" name="Mol. Biol. Evol.">
        <title>Broad Genomic Sampling Reveals a Smut Pathogenic Ancestry of the Fungal Clade Ustilaginomycotina.</title>
        <authorList>
            <person name="Kijpornyongpan T."/>
            <person name="Mondo S.J."/>
            <person name="Barry K."/>
            <person name="Sandor L."/>
            <person name="Lee J."/>
            <person name="Lipzen A."/>
            <person name="Pangilinan J."/>
            <person name="LaButti K."/>
            <person name="Hainaut M."/>
            <person name="Henrissat B."/>
            <person name="Grigoriev I.V."/>
            <person name="Spatafora J.W."/>
            <person name="Aime M.C."/>
        </authorList>
    </citation>
    <scope>NUCLEOTIDE SEQUENCE [LARGE SCALE GENOMIC DNA]</scope>
    <source>
        <strain evidence="14 15">MCA 4718</strain>
    </source>
</reference>
<accession>A0A316U7J2</accession>
<dbReference type="InterPro" id="IPR002076">
    <property type="entry name" value="ELO_fam"/>
</dbReference>
<evidence type="ECO:0000256" key="1">
    <source>
        <dbReference type="ARBA" id="ARBA00004141"/>
    </source>
</evidence>
<evidence type="ECO:0000256" key="3">
    <source>
        <dbReference type="ARBA" id="ARBA00022516"/>
    </source>
</evidence>
<dbReference type="GO" id="GO:0030148">
    <property type="term" value="P:sphingolipid biosynthetic process"/>
    <property type="evidence" value="ECO:0007669"/>
    <property type="project" value="TreeGrafter"/>
</dbReference>
<comment type="subcellular location">
    <subcellularLocation>
        <location evidence="1">Membrane</location>
        <topology evidence="1">Multi-pass membrane protein</topology>
    </subcellularLocation>
</comment>
<dbReference type="PANTHER" id="PTHR11157:SF134">
    <property type="entry name" value="ELONGATION OF FATTY ACIDS PROTEIN 1-RELATED"/>
    <property type="match status" value="1"/>
</dbReference>
<dbReference type="GO" id="GO:0034626">
    <property type="term" value="P:fatty acid elongation, polyunsaturated fatty acid"/>
    <property type="evidence" value="ECO:0007669"/>
    <property type="project" value="TreeGrafter"/>
</dbReference>
<evidence type="ECO:0000256" key="13">
    <source>
        <dbReference type="SAM" id="MobiDB-lite"/>
    </source>
</evidence>
<evidence type="ECO:0000256" key="7">
    <source>
        <dbReference type="ARBA" id="ARBA00022989"/>
    </source>
</evidence>
<evidence type="ECO:0000256" key="4">
    <source>
        <dbReference type="ARBA" id="ARBA00022679"/>
    </source>
</evidence>
<dbReference type="OrthoDB" id="434092at2759"/>
<comment type="catalytic activity">
    <reaction evidence="12">
        <text>an acyl-CoA + malonyl-CoA + H(+) = a 3-oxoacyl-CoA + CO2 + CoA</text>
        <dbReference type="Rhea" id="RHEA:50252"/>
        <dbReference type="ChEBI" id="CHEBI:15378"/>
        <dbReference type="ChEBI" id="CHEBI:16526"/>
        <dbReference type="ChEBI" id="CHEBI:57287"/>
        <dbReference type="ChEBI" id="CHEBI:57384"/>
        <dbReference type="ChEBI" id="CHEBI:58342"/>
        <dbReference type="ChEBI" id="CHEBI:90726"/>
    </reaction>
    <physiologicalReaction direction="left-to-right" evidence="12">
        <dbReference type="Rhea" id="RHEA:50253"/>
    </physiologicalReaction>
</comment>
<sequence>MPSHSPIYDALAGLFPSNAPRSLYIWDPPNTPLSTPQAAAAAIATYLVVIFGGRYFMKDRRALGESLKIPFLIHNLALTIGSGALLAVMLEEVLPILNRGGALYGICHPAAWTTRLETFYLINYYFKYWELLDTVFLVLKKKPLQFLHVYHHSATALLCYTQLTGKTSVSWVVIVLNLAVHVIMYFYYALSSLKIRVPWKQLVTVCQITQFVIDLCVVYFACAVHWSYSQNIKLPFFSKPTDCSGSEGAALAGCACLTSYLFLFLSFYARTYKKDGKAGVKKAAANGRPIAGNGRINSNGNGKSNGQASKQ</sequence>
<organism evidence="14 15">
    <name type="scientific">Pseudomicrostroma glucosiphilum</name>
    <dbReference type="NCBI Taxonomy" id="1684307"/>
    <lineage>
        <taxon>Eukaryota</taxon>
        <taxon>Fungi</taxon>
        <taxon>Dikarya</taxon>
        <taxon>Basidiomycota</taxon>
        <taxon>Ustilaginomycotina</taxon>
        <taxon>Exobasidiomycetes</taxon>
        <taxon>Microstromatales</taxon>
        <taxon>Microstromatales incertae sedis</taxon>
        <taxon>Pseudomicrostroma</taxon>
    </lineage>
</organism>
<proteinExistence type="inferred from homology"/>
<evidence type="ECO:0000256" key="2">
    <source>
        <dbReference type="ARBA" id="ARBA00007263"/>
    </source>
</evidence>
<dbReference type="EMBL" id="KZ819328">
    <property type="protein sequence ID" value="PWN20323.1"/>
    <property type="molecule type" value="Genomic_DNA"/>
</dbReference>
<keyword evidence="10 12" id="KW-0275">Fatty acid biosynthesis</keyword>
<keyword evidence="4 12" id="KW-0808">Transferase</keyword>
<feature type="compositionally biased region" description="Polar residues" evidence="13">
    <location>
        <begin position="295"/>
        <end position="311"/>
    </location>
</feature>
<evidence type="ECO:0000256" key="11">
    <source>
        <dbReference type="ARBA" id="ARBA00047375"/>
    </source>
</evidence>
<gene>
    <name evidence="14" type="ORF">BCV69DRAFT_299459</name>
</gene>
<feature type="transmembrane region" description="Helical" evidence="12">
    <location>
        <begin position="69"/>
        <end position="90"/>
    </location>
</feature>
<feature type="transmembrane region" description="Helical" evidence="12">
    <location>
        <begin position="169"/>
        <end position="190"/>
    </location>
</feature>
<dbReference type="PROSITE" id="PS01188">
    <property type="entry name" value="ELO"/>
    <property type="match status" value="1"/>
</dbReference>
<dbReference type="GO" id="GO:0009922">
    <property type="term" value="F:fatty acid elongase activity"/>
    <property type="evidence" value="ECO:0007669"/>
    <property type="project" value="UniProtKB-EC"/>
</dbReference>
<dbReference type="PANTHER" id="PTHR11157">
    <property type="entry name" value="FATTY ACID ACYL TRANSFERASE-RELATED"/>
    <property type="match status" value="1"/>
</dbReference>
<comment type="catalytic activity">
    <reaction evidence="11">
        <text>a very-long-chain acyl-CoA + malonyl-CoA + H(+) = a very-long-chain 3-oxoacyl-CoA + CO2 + CoA</text>
        <dbReference type="Rhea" id="RHEA:32727"/>
        <dbReference type="ChEBI" id="CHEBI:15378"/>
        <dbReference type="ChEBI" id="CHEBI:16526"/>
        <dbReference type="ChEBI" id="CHEBI:57287"/>
        <dbReference type="ChEBI" id="CHEBI:57384"/>
        <dbReference type="ChEBI" id="CHEBI:90725"/>
        <dbReference type="ChEBI" id="CHEBI:90736"/>
        <dbReference type="EC" id="2.3.1.199"/>
    </reaction>
</comment>
<keyword evidence="3 12" id="KW-0444">Lipid biosynthesis</keyword>
<dbReference type="EC" id="2.3.1.-" evidence="12"/>